<evidence type="ECO:0000313" key="2">
    <source>
        <dbReference type="EMBL" id="CAJ1371840.1"/>
    </source>
</evidence>
<proteinExistence type="predicted"/>
<sequence>MDLRFLKRPRSQVADGARARVSSFLAGMYESVAEVLPDVKDQINESDKMLALSSHPEPLAAAEAPVVPDPAHPVRPGKKIRRRKRSLELHPERTSEFSGFEERWLPPGVMRDYFEQMKVLEGNGSVSFTTFWRVWIQEFPFLKIRPDNLHAQCSRCIRHKNLIKELSSHLLARQRQQELFGQHLRSQYRDRLCYWGMRGASRLAAGSPGTTTEVVVILDGMDQAKASLPRGACMKSKDLSSFVRPRCSVTGVLCHGHFVLFAVTPPNLAKDSNCVIEIAASSLQRLADSGALRGAALSCLRSGHSHEDIDQSFRSLSMYLTRHARRVETPRQLVKVVQAWADQVPRPFEKARYACLVEQVRDWTLSAVKSANEAAIPVSIKGIGGPGAPHVFELQRRCHLGSCKVRDAFWDLPQAGEHPHDVVLRTRVG</sequence>
<dbReference type="AlphaFoldDB" id="A0AA36HMF3"/>
<dbReference type="Pfam" id="PF25273">
    <property type="entry name" value="DUF7869"/>
    <property type="match status" value="1"/>
</dbReference>
<comment type="caution">
    <text evidence="2">The sequence shown here is derived from an EMBL/GenBank/DDBJ whole genome shotgun (WGS) entry which is preliminary data.</text>
</comment>
<keyword evidence="3" id="KW-1185">Reference proteome</keyword>
<organism evidence="2 3">
    <name type="scientific">Effrenium voratum</name>
    <dbReference type="NCBI Taxonomy" id="2562239"/>
    <lineage>
        <taxon>Eukaryota</taxon>
        <taxon>Sar</taxon>
        <taxon>Alveolata</taxon>
        <taxon>Dinophyceae</taxon>
        <taxon>Suessiales</taxon>
        <taxon>Symbiodiniaceae</taxon>
        <taxon>Effrenium</taxon>
    </lineage>
</organism>
<dbReference type="Proteomes" id="UP001178507">
    <property type="component" value="Unassembled WGS sequence"/>
</dbReference>
<gene>
    <name evidence="2" type="ORF">EVOR1521_LOCUS2064</name>
</gene>
<reference evidence="2" key="1">
    <citation type="submission" date="2023-08" db="EMBL/GenBank/DDBJ databases">
        <authorList>
            <person name="Chen Y."/>
            <person name="Shah S."/>
            <person name="Dougan E. K."/>
            <person name="Thang M."/>
            <person name="Chan C."/>
        </authorList>
    </citation>
    <scope>NUCLEOTIDE SEQUENCE</scope>
</reference>
<dbReference type="EMBL" id="CAUJNA010000101">
    <property type="protein sequence ID" value="CAJ1371840.1"/>
    <property type="molecule type" value="Genomic_DNA"/>
</dbReference>
<dbReference type="InterPro" id="IPR057191">
    <property type="entry name" value="DUF7869"/>
</dbReference>
<name>A0AA36HMF3_9DINO</name>
<evidence type="ECO:0000259" key="1">
    <source>
        <dbReference type="Pfam" id="PF25273"/>
    </source>
</evidence>
<feature type="domain" description="DUF7869" evidence="1">
    <location>
        <begin position="295"/>
        <end position="346"/>
    </location>
</feature>
<accession>A0AA36HMF3</accession>
<evidence type="ECO:0000313" key="3">
    <source>
        <dbReference type="Proteomes" id="UP001178507"/>
    </source>
</evidence>
<protein>
    <recommendedName>
        <fullName evidence="1">DUF7869 domain-containing protein</fullName>
    </recommendedName>
</protein>
<dbReference type="PANTHER" id="PTHR33153">
    <property type="entry name" value="MYND-TYPE DOMAIN-CONTAINING PROTEIN"/>
    <property type="match status" value="1"/>
</dbReference>
<dbReference type="PANTHER" id="PTHR33153:SF3">
    <property type="entry name" value="TRAFFICKING PROTEIN PARTICLE COMPLEX SUBUNIT 11 DOMAIN-CONTAINING PROTEIN"/>
    <property type="match status" value="1"/>
</dbReference>